<gene>
    <name evidence="3" type="ORF">I6N98_01205</name>
</gene>
<keyword evidence="4" id="KW-1185">Reference proteome</keyword>
<evidence type="ECO:0000313" key="4">
    <source>
        <dbReference type="Proteomes" id="UP000596063"/>
    </source>
</evidence>
<proteinExistence type="predicted"/>
<name>A0A7T4R1H5_9GAMM</name>
<dbReference type="InterPro" id="IPR013990">
    <property type="entry name" value="WHy-dom"/>
</dbReference>
<dbReference type="InterPro" id="IPR004864">
    <property type="entry name" value="LEA_2"/>
</dbReference>
<reference evidence="3 4" key="1">
    <citation type="submission" date="2020-12" db="EMBL/GenBank/DDBJ databases">
        <authorList>
            <person name="Shan Y."/>
        </authorList>
    </citation>
    <scope>NUCLEOTIDE SEQUENCE [LARGE SCALE GENOMIC DNA]</scope>
    <source>
        <strain evidence="4">csc3.9</strain>
    </source>
</reference>
<dbReference type="AlphaFoldDB" id="A0A7T4R1H5"/>
<dbReference type="Gene3D" id="2.60.40.1820">
    <property type="match status" value="1"/>
</dbReference>
<organism evidence="3 4">
    <name type="scientific">Spongiibacter nanhainus</name>
    <dbReference type="NCBI Taxonomy" id="2794344"/>
    <lineage>
        <taxon>Bacteria</taxon>
        <taxon>Pseudomonadati</taxon>
        <taxon>Pseudomonadota</taxon>
        <taxon>Gammaproteobacteria</taxon>
        <taxon>Cellvibrionales</taxon>
        <taxon>Spongiibacteraceae</taxon>
        <taxon>Spongiibacter</taxon>
    </lineage>
</organism>
<accession>A0A7T4R1H5</accession>
<dbReference type="SMART" id="SM00769">
    <property type="entry name" value="WHy"/>
    <property type="match status" value="1"/>
</dbReference>
<feature type="chain" id="PRO_5032744271" evidence="1">
    <location>
        <begin position="18"/>
        <end position="160"/>
    </location>
</feature>
<feature type="signal peptide" evidence="1">
    <location>
        <begin position="1"/>
        <end position="17"/>
    </location>
</feature>
<dbReference type="KEGG" id="snan:I6N98_01205"/>
<dbReference type="GO" id="GO:0009269">
    <property type="term" value="P:response to desiccation"/>
    <property type="evidence" value="ECO:0007669"/>
    <property type="project" value="InterPro"/>
</dbReference>
<dbReference type="Pfam" id="PF03168">
    <property type="entry name" value="LEA_2"/>
    <property type="match status" value="1"/>
</dbReference>
<protein>
    <submittedName>
        <fullName evidence="3">LEA type 2 family protein</fullName>
    </submittedName>
</protein>
<keyword evidence="1" id="KW-0732">Signal</keyword>
<dbReference type="SUPFAM" id="SSF117070">
    <property type="entry name" value="LEA14-like"/>
    <property type="match status" value="1"/>
</dbReference>
<evidence type="ECO:0000256" key="1">
    <source>
        <dbReference type="SAM" id="SignalP"/>
    </source>
</evidence>
<sequence length="160" mass="16783">MKKILLVVMAWCLSACASLSPIDKPDVAITSLALGPNTGLQQQLKIGLRLDNPNNFALNLGALRYSVNLAGNDVATGRFTEGVSLPANDWVDIVIPVEVNLFGGLGLLRSIMSNSTSELDYVLSLTADVKNFGLGSITVDKSGKVGLEPSSGVESSPPAR</sequence>
<dbReference type="EMBL" id="CP066167">
    <property type="protein sequence ID" value="QQD18522.1"/>
    <property type="molecule type" value="Genomic_DNA"/>
</dbReference>
<dbReference type="RefSeq" id="WP_198570013.1">
    <property type="nucleotide sequence ID" value="NZ_CP066167.1"/>
</dbReference>
<evidence type="ECO:0000313" key="3">
    <source>
        <dbReference type="EMBL" id="QQD18522.1"/>
    </source>
</evidence>
<feature type="domain" description="Water stress and hypersensitive response" evidence="2">
    <location>
        <begin position="27"/>
        <end position="146"/>
    </location>
</feature>
<evidence type="ECO:0000259" key="2">
    <source>
        <dbReference type="SMART" id="SM00769"/>
    </source>
</evidence>
<dbReference type="Proteomes" id="UP000596063">
    <property type="component" value="Chromosome"/>
</dbReference>